<name>D7SL48_VITVI</name>
<protein>
    <submittedName>
        <fullName evidence="1">Uncharacterized protein</fullName>
    </submittedName>
</protein>
<proteinExistence type="predicted"/>
<accession>D7SL48</accession>
<dbReference type="Proteomes" id="UP000009183">
    <property type="component" value="Chromosome 6"/>
</dbReference>
<dbReference type="PaxDb" id="29760-VIT_06s0004g02130.t01"/>
<reference evidence="2" key="1">
    <citation type="journal article" date="2007" name="Nature">
        <title>The grapevine genome sequence suggests ancestral hexaploidization in major angiosperm phyla.</title>
        <authorList>
            <consortium name="The French-Italian Public Consortium for Grapevine Genome Characterization."/>
            <person name="Jaillon O."/>
            <person name="Aury J.-M."/>
            <person name="Noel B."/>
            <person name="Policriti A."/>
            <person name="Clepet C."/>
            <person name="Casagrande A."/>
            <person name="Choisne N."/>
            <person name="Aubourg S."/>
            <person name="Vitulo N."/>
            <person name="Jubin C."/>
            <person name="Vezzi A."/>
            <person name="Legeai F."/>
            <person name="Hugueney P."/>
            <person name="Dasilva C."/>
            <person name="Horner D."/>
            <person name="Mica E."/>
            <person name="Jublot D."/>
            <person name="Poulain J."/>
            <person name="Bruyere C."/>
            <person name="Billault A."/>
            <person name="Segurens B."/>
            <person name="Gouyvenoux M."/>
            <person name="Ugarte E."/>
            <person name="Cattonaro F."/>
            <person name="Anthouard V."/>
            <person name="Vico V."/>
            <person name="Del Fabbro C."/>
            <person name="Alaux M."/>
            <person name="Di Gaspero G."/>
            <person name="Dumas V."/>
            <person name="Felice N."/>
            <person name="Paillard S."/>
            <person name="Juman I."/>
            <person name="Moroldo M."/>
            <person name="Scalabrin S."/>
            <person name="Canaguier A."/>
            <person name="Le Clainche I."/>
            <person name="Malacrida G."/>
            <person name="Durand E."/>
            <person name="Pesole G."/>
            <person name="Laucou V."/>
            <person name="Chatelet P."/>
            <person name="Merdinoglu D."/>
            <person name="Delledonne M."/>
            <person name="Pezzotti M."/>
            <person name="Lecharny A."/>
            <person name="Scarpelli C."/>
            <person name="Artiguenave F."/>
            <person name="Pe M.E."/>
            <person name="Valle G."/>
            <person name="Morgante M."/>
            <person name="Caboche M."/>
            <person name="Adam-Blondon A.-F."/>
            <person name="Weissenbach J."/>
            <person name="Quetier F."/>
            <person name="Wincker P."/>
        </authorList>
    </citation>
    <scope>NUCLEOTIDE SEQUENCE [LARGE SCALE GENOMIC DNA]</scope>
    <source>
        <strain evidence="2">cv. Pinot noir / PN40024</strain>
    </source>
</reference>
<evidence type="ECO:0000313" key="1">
    <source>
        <dbReference type="EMBL" id="CBI16376.3"/>
    </source>
</evidence>
<keyword evidence="2" id="KW-1185">Reference proteome</keyword>
<gene>
    <name evidence="1" type="ordered locus">VIT_06s0004g02130</name>
</gene>
<evidence type="ECO:0000313" key="2">
    <source>
        <dbReference type="Proteomes" id="UP000009183"/>
    </source>
</evidence>
<dbReference type="InParanoid" id="D7SL48"/>
<sequence>MLSKSVSSLDNSSPLKLPGALSQFLTRDILSNKQIPSQTSEFDRSVGGGFHRLGKRSEEVSNLMWTTIKLLTQLNSNTENEEKSVKQAACSKVMKIQL</sequence>
<dbReference type="HOGENOM" id="CLU_2337828_0_0_1"/>
<organism evidence="1 2">
    <name type="scientific">Vitis vinifera</name>
    <name type="common">Grape</name>
    <dbReference type="NCBI Taxonomy" id="29760"/>
    <lineage>
        <taxon>Eukaryota</taxon>
        <taxon>Viridiplantae</taxon>
        <taxon>Streptophyta</taxon>
        <taxon>Embryophyta</taxon>
        <taxon>Tracheophyta</taxon>
        <taxon>Spermatophyta</taxon>
        <taxon>Magnoliopsida</taxon>
        <taxon>eudicotyledons</taxon>
        <taxon>Gunneridae</taxon>
        <taxon>Pentapetalae</taxon>
        <taxon>rosids</taxon>
        <taxon>Vitales</taxon>
        <taxon>Vitaceae</taxon>
        <taxon>Viteae</taxon>
        <taxon>Vitis</taxon>
    </lineage>
</organism>
<dbReference type="AlphaFoldDB" id="D7SL48"/>
<dbReference type="EMBL" id="FN594951">
    <property type="protein sequence ID" value="CBI16376.3"/>
    <property type="molecule type" value="Genomic_DNA"/>
</dbReference>